<evidence type="ECO:0000256" key="2">
    <source>
        <dbReference type="ARBA" id="ARBA00003532"/>
    </source>
</evidence>
<dbReference type="InterPro" id="IPR029039">
    <property type="entry name" value="Flavoprotein-like_sf"/>
</dbReference>
<dbReference type="InterPro" id="IPR047964">
    <property type="entry name" value="EFR1-like"/>
</dbReference>
<evidence type="ECO:0000256" key="5">
    <source>
        <dbReference type="ARBA" id="ARBA00022723"/>
    </source>
</evidence>
<accession>A0A4R3JQE1</accession>
<dbReference type="GO" id="GO:0051539">
    <property type="term" value="F:4 iron, 4 sulfur cluster binding"/>
    <property type="evidence" value="ECO:0007669"/>
    <property type="project" value="UniProtKB-KW"/>
</dbReference>
<dbReference type="InterPro" id="IPR050157">
    <property type="entry name" value="PSI_iron-sulfur_center"/>
</dbReference>
<dbReference type="InterPro" id="IPR017900">
    <property type="entry name" value="4Fe4S_Fe_S_CS"/>
</dbReference>
<keyword evidence="6" id="KW-0408">Iron</keyword>
<evidence type="ECO:0000313" key="12">
    <source>
        <dbReference type="Proteomes" id="UP000702954"/>
    </source>
</evidence>
<dbReference type="RefSeq" id="WP_116442047.1">
    <property type="nucleotide sequence ID" value="NZ_BHEO01000008.1"/>
</dbReference>
<evidence type="ECO:0000256" key="7">
    <source>
        <dbReference type="ARBA" id="ARBA00023014"/>
    </source>
</evidence>
<dbReference type="Proteomes" id="UP000294613">
    <property type="component" value="Unassembled WGS sequence"/>
</dbReference>
<evidence type="ECO:0000256" key="4">
    <source>
        <dbReference type="ARBA" id="ARBA00022485"/>
    </source>
</evidence>
<evidence type="ECO:0000256" key="6">
    <source>
        <dbReference type="ARBA" id="ARBA00023004"/>
    </source>
</evidence>
<dbReference type="InterPro" id="IPR017896">
    <property type="entry name" value="4Fe4S_Fe-S-bd"/>
</dbReference>
<dbReference type="AlphaFoldDB" id="A0A4R3JQE1"/>
<dbReference type="PROSITE" id="PS51379">
    <property type="entry name" value="4FE4S_FER_2"/>
    <property type="match status" value="2"/>
</dbReference>
<keyword evidence="7" id="KW-0411">Iron-sulfur</keyword>
<protein>
    <recommendedName>
        <fullName evidence="3">Ferredoxin</fullName>
    </recommendedName>
</protein>
<sequence>MLGIYFSGTRNTEYCVKLLSSLLGETETVSLENPSAAKKLEENDTIIFGYPVQFSNIPYFVRTFIEKNGEIWKGKQVLCLATMGAFSGDGAGCAARLLEKKGAVILGGVHVKMPDSVCDSPLLKKSFEENQQLVEKATEKIEKVASDIKRQIYPKEGLSFLAHVIGLFGQRLWFYHKTRAYTKKLNIHENCNGCGICAQNCPTQNLSLLDGKAVAGNRCTMCYRCISKCPQKAITLLGKKVVDQHVITKYV</sequence>
<dbReference type="Pfam" id="PF12724">
    <property type="entry name" value="Flavodoxin_5"/>
    <property type="match status" value="1"/>
</dbReference>
<comment type="cofactor">
    <cofactor evidence="1">
        <name>[4Fe-4S] cluster</name>
        <dbReference type="ChEBI" id="CHEBI:49883"/>
    </cofactor>
</comment>
<keyword evidence="4" id="KW-0004">4Fe-4S</keyword>
<reference evidence="10 11" key="2">
    <citation type="submission" date="2019-03" db="EMBL/GenBank/DDBJ databases">
        <title>Genomic Encyclopedia of Type Strains, Phase IV (KMG-IV): sequencing the most valuable type-strain genomes for metagenomic binning, comparative biology and taxonomic classification.</title>
        <authorList>
            <person name="Goeker M."/>
        </authorList>
    </citation>
    <scope>NUCLEOTIDE SEQUENCE [LARGE SCALE GENOMIC DNA]</scope>
    <source>
        <strain evidence="10 11">DSM 103426</strain>
    </source>
</reference>
<gene>
    <name evidence="10" type="ORF">EDD74_11341</name>
    <name evidence="9" type="ORF">FAEUMB_23790</name>
</gene>
<keyword evidence="12" id="KW-1185">Reference proteome</keyword>
<dbReference type="Gene3D" id="3.30.70.20">
    <property type="match status" value="1"/>
</dbReference>
<dbReference type="Pfam" id="PF00037">
    <property type="entry name" value="Fer4"/>
    <property type="match status" value="1"/>
</dbReference>
<dbReference type="GO" id="GO:0046872">
    <property type="term" value="F:metal ion binding"/>
    <property type="evidence" value="ECO:0007669"/>
    <property type="project" value="UniProtKB-KW"/>
</dbReference>
<evidence type="ECO:0000259" key="8">
    <source>
        <dbReference type="PROSITE" id="PS51379"/>
    </source>
</evidence>
<dbReference type="EMBL" id="SLZV01000013">
    <property type="protein sequence ID" value="TCS67904.1"/>
    <property type="molecule type" value="Genomic_DNA"/>
</dbReference>
<organism evidence="10 11">
    <name type="scientific">Faecalimonas umbilicata</name>
    <dbReference type="NCBI Taxonomy" id="1912855"/>
    <lineage>
        <taxon>Bacteria</taxon>
        <taxon>Bacillati</taxon>
        <taxon>Bacillota</taxon>
        <taxon>Clostridia</taxon>
        <taxon>Lachnospirales</taxon>
        <taxon>Lachnospiraceae</taxon>
        <taxon>Faecalimonas</taxon>
    </lineage>
</organism>
<name>A0A4R3JQE1_9FIRM</name>
<dbReference type="SUPFAM" id="SSF52218">
    <property type="entry name" value="Flavoproteins"/>
    <property type="match status" value="1"/>
</dbReference>
<evidence type="ECO:0000256" key="1">
    <source>
        <dbReference type="ARBA" id="ARBA00001966"/>
    </source>
</evidence>
<dbReference type="PANTHER" id="PTHR24960">
    <property type="entry name" value="PHOTOSYSTEM I IRON-SULFUR CENTER-RELATED"/>
    <property type="match status" value="1"/>
</dbReference>
<evidence type="ECO:0000256" key="3">
    <source>
        <dbReference type="ARBA" id="ARBA00013529"/>
    </source>
</evidence>
<proteinExistence type="predicted"/>
<dbReference type="PANTHER" id="PTHR24960:SF79">
    <property type="entry name" value="PHOTOSYSTEM I IRON-SULFUR CENTER"/>
    <property type="match status" value="1"/>
</dbReference>
<dbReference type="Gene3D" id="3.40.50.360">
    <property type="match status" value="1"/>
</dbReference>
<dbReference type="SUPFAM" id="SSF54862">
    <property type="entry name" value="4Fe-4S ferredoxins"/>
    <property type="match status" value="1"/>
</dbReference>
<dbReference type="Proteomes" id="UP000702954">
    <property type="component" value="Unassembled WGS sequence"/>
</dbReference>
<evidence type="ECO:0000313" key="10">
    <source>
        <dbReference type="EMBL" id="TCS67904.1"/>
    </source>
</evidence>
<dbReference type="PROSITE" id="PS00198">
    <property type="entry name" value="4FE4S_FER_1"/>
    <property type="match status" value="2"/>
</dbReference>
<evidence type="ECO:0000313" key="11">
    <source>
        <dbReference type="Proteomes" id="UP000294613"/>
    </source>
</evidence>
<reference evidence="9 12" key="1">
    <citation type="journal article" date="2018" name="Int. J. Syst. Evol. Microbiol.">
        <title>Draft Genome Sequence of Faecalimonas umbilicata JCM 30896T, an Acetate-Producing Bacterium Isolated from Human Feces.</title>
        <authorList>
            <person name="Sakamoto M."/>
            <person name="Ikeyama N."/>
            <person name="Yuki M."/>
            <person name="Ohkuma M."/>
        </authorList>
    </citation>
    <scope>NUCLEOTIDE SEQUENCE [LARGE SCALE GENOMIC DNA]</scope>
    <source>
        <strain evidence="9 12">EGH7</strain>
    </source>
</reference>
<dbReference type="EMBL" id="BHEO01000008">
    <property type="protein sequence ID" value="GBU05838.1"/>
    <property type="molecule type" value="Genomic_DNA"/>
</dbReference>
<dbReference type="NCBIfam" id="NF038196">
    <property type="entry name" value="ferrodoxin_EFR1"/>
    <property type="match status" value="1"/>
</dbReference>
<keyword evidence="5" id="KW-0479">Metal-binding</keyword>
<comment type="caution">
    <text evidence="10">The sequence shown here is derived from an EMBL/GenBank/DDBJ whole genome shotgun (WGS) entry which is preliminary data.</text>
</comment>
<comment type="function">
    <text evidence="2">Ferredoxins are iron-sulfur proteins that transfer electrons in a wide variety of metabolic reactions.</text>
</comment>
<feature type="domain" description="4Fe-4S ferredoxin-type" evidence="8">
    <location>
        <begin position="181"/>
        <end position="211"/>
    </location>
</feature>
<evidence type="ECO:0000313" key="9">
    <source>
        <dbReference type="EMBL" id="GBU05838.1"/>
    </source>
</evidence>
<dbReference type="InterPro" id="IPR026816">
    <property type="entry name" value="Flavodoxin_dom"/>
</dbReference>
<feature type="domain" description="4Fe-4S ferredoxin-type" evidence="8">
    <location>
        <begin position="217"/>
        <end position="239"/>
    </location>
</feature>